<organism evidence="2 3">
    <name type="scientific">Actinoplanes teichomyceticus</name>
    <dbReference type="NCBI Taxonomy" id="1867"/>
    <lineage>
        <taxon>Bacteria</taxon>
        <taxon>Bacillati</taxon>
        <taxon>Actinomycetota</taxon>
        <taxon>Actinomycetes</taxon>
        <taxon>Micromonosporales</taxon>
        <taxon>Micromonosporaceae</taxon>
        <taxon>Actinoplanes</taxon>
    </lineage>
</organism>
<keyword evidence="1" id="KW-1133">Transmembrane helix</keyword>
<accession>A0A561VM74</accession>
<name>A0A561VM74_ACTTI</name>
<comment type="caution">
    <text evidence="2">The sequence shown here is derived from an EMBL/GenBank/DDBJ whole genome shotgun (WGS) entry which is preliminary data.</text>
</comment>
<gene>
    <name evidence="2" type="ORF">FHX34_105568</name>
</gene>
<keyword evidence="1" id="KW-0812">Transmembrane</keyword>
<feature type="transmembrane region" description="Helical" evidence="1">
    <location>
        <begin position="55"/>
        <end position="76"/>
    </location>
</feature>
<keyword evidence="1" id="KW-0472">Membrane</keyword>
<keyword evidence="3" id="KW-1185">Reference proteome</keyword>
<dbReference type="Proteomes" id="UP000320239">
    <property type="component" value="Unassembled WGS sequence"/>
</dbReference>
<evidence type="ECO:0000256" key="1">
    <source>
        <dbReference type="SAM" id="Phobius"/>
    </source>
</evidence>
<dbReference type="RefSeq" id="WP_145831037.1">
    <property type="nucleotide sequence ID" value="NZ_BOMX01000088.1"/>
</dbReference>
<dbReference type="AlphaFoldDB" id="A0A561VM74"/>
<evidence type="ECO:0000313" key="2">
    <source>
        <dbReference type="EMBL" id="TWG12700.1"/>
    </source>
</evidence>
<reference evidence="2 3" key="1">
    <citation type="submission" date="2019-06" db="EMBL/GenBank/DDBJ databases">
        <title>Sequencing the genomes of 1000 actinobacteria strains.</title>
        <authorList>
            <person name="Klenk H.-P."/>
        </authorList>
    </citation>
    <scope>NUCLEOTIDE SEQUENCE [LARGE SCALE GENOMIC DNA]</scope>
    <source>
        <strain evidence="2 3">DSM 43866</strain>
    </source>
</reference>
<dbReference type="OrthoDB" id="5198762at2"/>
<dbReference type="EMBL" id="VIWY01000005">
    <property type="protein sequence ID" value="TWG12700.1"/>
    <property type="molecule type" value="Genomic_DNA"/>
</dbReference>
<evidence type="ECO:0000313" key="3">
    <source>
        <dbReference type="Proteomes" id="UP000320239"/>
    </source>
</evidence>
<sequence>MPQTTGDDASADGGADRWRGFAAVVVAVALLLGFAVLLIFLVGKAGTAADGAWSRYVYLFGAMEALVFTAIGWLFGREVNRQAVQSAEARAEQAAARTEEATVRAAEQRANGRALRAAVETRAAAAPGVEERGLTGGGAGRELRELAALAKALFPDR</sequence>
<feature type="transmembrane region" description="Helical" evidence="1">
    <location>
        <begin position="20"/>
        <end position="43"/>
    </location>
</feature>
<proteinExistence type="predicted"/>
<protein>
    <submittedName>
        <fullName evidence="2">Uncharacterized protein</fullName>
    </submittedName>
</protein>